<feature type="signal peptide" evidence="1">
    <location>
        <begin position="1"/>
        <end position="21"/>
    </location>
</feature>
<dbReference type="InterPro" id="IPR036188">
    <property type="entry name" value="FAD/NAD-bd_sf"/>
</dbReference>
<evidence type="ECO:0000259" key="3">
    <source>
        <dbReference type="Pfam" id="PF22607"/>
    </source>
</evidence>
<evidence type="ECO:0000256" key="1">
    <source>
        <dbReference type="SAM" id="SignalP"/>
    </source>
</evidence>
<dbReference type="InterPro" id="IPR053212">
    <property type="entry name" value="DHP_3-monooxygenase"/>
</dbReference>
<feature type="domain" description="FAD-binding" evidence="2">
    <location>
        <begin position="288"/>
        <end position="359"/>
    </location>
</feature>
<feature type="domain" description="2,6-dihydroxypyridine 3-monooxygenase substrate binding" evidence="3">
    <location>
        <begin position="172"/>
        <end position="231"/>
    </location>
</feature>
<reference evidence="4 5" key="1">
    <citation type="journal article" date="2019" name="Int. J. Syst. Evol. Microbiol.">
        <title>The Global Catalogue of Microorganisms (GCM) 10K type strain sequencing project: providing services to taxonomists for standard genome sequencing and annotation.</title>
        <authorList>
            <consortium name="The Broad Institute Genomics Platform"/>
            <consortium name="The Broad Institute Genome Sequencing Center for Infectious Disease"/>
            <person name="Wu L."/>
            <person name="Ma J."/>
        </authorList>
    </citation>
    <scope>NUCLEOTIDE SEQUENCE [LARGE SCALE GENOMIC DNA]</scope>
    <source>
        <strain evidence="4 5">JCM 7356</strain>
    </source>
</reference>
<evidence type="ECO:0000259" key="2">
    <source>
        <dbReference type="Pfam" id="PF01494"/>
    </source>
</evidence>
<dbReference type="Gene3D" id="3.30.9.30">
    <property type="match status" value="1"/>
</dbReference>
<dbReference type="PANTHER" id="PTHR47469:SF2">
    <property type="entry name" value="OS06G0597600 PROTEIN"/>
    <property type="match status" value="1"/>
</dbReference>
<dbReference type="Pfam" id="PF01494">
    <property type="entry name" value="FAD_binding_3"/>
    <property type="match status" value="1"/>
</dbReference>
<dbReference type="InterPro" id="IPR002938">
    <property type="entry name" value="FAD-bd"/>
</dbReference>
<dbReference type="PROSITE" id="PS51257">
    <property type="entry name" value="PROKAR_LIPOPROTEIN"/>
    <property type="match status" value="1"/>
</dbReference>
<dbReference type="EMBL" id="BAAATR010000043">
    <property type="protein sequence ID" value="GAA2271615.1"/>
    <property type="molecule type" value="Genomic_DNA"/>
</dbReference>
<sequence>MRGGRVAVVGGSIAGCAAALAAARTGADEVVVFERAVGRLQDRGVGLALHNDRYAELEAAGYLDAGMPWVQLARRPWVVREGTVRAGRQIGVLPFPFRSYNWGSLWQELRNRIPDSVDYRTGATVTRVVSGTDGAVVHLADGGEQHFELVVGADGYRSVVRAAMFPDAQARYGGFVAWRGTLPAGRLPSPPEAFPEQDASTVVFPGGHMIVYRIPGPGGHGTDVNWVFYTSPPAADGLRFGGPTNVHPRAMTSELSEHQLGLVNEHFPPYWQEVIHLTPAGTRFVQPMYDMATPHYARGRLAVVGDAASIARPPTGSGAIKALQDAAALERALDTAGSWAEALHSYDAERAPVGRSTVELGRSLGRAQVQETPDWAAMDQQAVERWWQAAGGGNGFGGRALRGR</sequence>
<comment type="caution">
    <text evidence="4">The sequence shown here is derived from an EMBL/GenBank/DDBJ whole genome shotgun (WGS) entry which is preliminary data.</text>
</comment>
<dbReference type="PRINTS" id="PR00420">
    <property type="entry name" value="RNGMNOXGNASE"/>
</dbReference>
<dbReference type="Gene3D" id="3.50.50.60">
    <property type="entry name" value="FAD/NAD(P)-binding domain"/>
    <property type="match status" value="1"/>
</dbReference>
<name>A0ABN3EUH0_9ACTN</name>
<dbReference type="InterPro" id="IPR054707">
    <property type="entry name" value="DhpH_subs-bd"/>
</dbReference>
<proteinExistence type="predicted"/>
<accession>A0ABN3EUH0</accession>
<dbReference type="RefSeq" id="WP_344640308.1">
    <property type="nucleotide sequence ID" value="NZ_BAAATR010000043.1"/>
</dbReference>
<dbReference type="SUPFAM" id="SSF51905">
    <property type="entry name" value="FAD/NAD(P)-binding domain"/>
    <property type="match status" value="1"/>
</dbReference>
<dbReference type="PANTHER" id="PTHR47469">
    <property type="entry name" value="MONOOXYGENASE-LIKE"/>
    <property type="match status" value="1"/>
</dbReference>
<evidence type="ECO:0000313" key="5">
    <source>
        <dbReference type="Proteomes" id="UP001500305"/>
    </source>
</evidence>
<dbReference type="Proteomes" id="UP001500305">
    <property type="component" value="Unassembled WGS sequence"/>
</dbReference>
<dbReference type="Pfam" id="PF22607">
    <property type="entry name" value="FAD_binding-like"/>
    <property type="match status" value="1"/>
</dbReference>
<keyword evidence="1" id="KW-0732">Signal</keyword>
<evidence type="ECO:0000313" key="4">
    <source>
        <dbReference type="EMBL" id="GAA2271615.1"/>
    </source>
</evidence>
<gene>
    <name evidence="4" type="ORF">GCM10010430_66850</name>
</gene>
<protein>
    <submittedName>
        <fullName evidence="4">FAD binding domain-containing protein</fullName>
    </submittedName>
</protein>
<feature type="chain" id="PRO_5047474046" evidence="1">
    <location>
        <begin position="22"/>
        <end position="404"/>
    </location>
</feature>
<dbReference type="SUPFAM" id="SSF54373">
    <property type="entry name" value="FAD-linked reductases, C-terminal domain"/>
    <property type="match status" value="1"/>
</dbReference>
<organism evidence="4 5">
    <name type="scientific">Kitasatospora cystarginea</name>
    <dbReference type="NCBI Taxonomy" id="58350"/>
    <lineage>
        <taxon>Bacteria</taxon>
        <taxon>Bacillati</taxon>
        <taxon>Actinomycetota</taxon>
        <taxon>Actinomycetes</taxon>
        <taxon>Kitasatosporales</taxon>
        <taxon>Streptomycetaceae</taxon>
        <taxon>Kitasatospora</taxon>
    </lineage>
</organism>
<keyword evidence="5" id="KW-1185">Reference proteome</keyword>